<keyword evidence="1" id="KW-1133">Transmembrane helix</keyword>
<name>A0A099IAT5_CLOIN</name>
<evidence type="ECO:0000256" key="1">
    <source>
        <dbReference type="SAM" id="Phobius"/>
    </source>
</evidence>
<feature type="transmembrane region" description="Helical" evidence="1">
    <location>
        <begin position="252"/>
        <end position="273"/>
    </location>
</feature>
<feature type="transmembrane region" description="Helical" evidence="1">
    <location>
        <begin position="67"/>
        <end position="85"/>
    </location>
</feature>
<comment type="caution">
    <text evidence="2">The sequence shown here is derived from an EMBL/GenBank/DDBJ whole genome shotgun (WGS) entry which is preliminary data.</text>
</comment>
<keyword evidence="1" id="KW-0812">Transmembrane</keyword>
<organism evidence="2 3">
    <name type="scientific">Clostridium innocuum</name>
    <dbReference type="NCBI Taxonomy" id="1522"/>
    <lineage>
        <taxon>Bacteria</taxon>
        <taxon>Bacillati</taxon>
        <taxon>Bacillota</taxon>
        <taxon>Clostridia</taxon>
        <taxon>Eubacteriales</taxon>
        <taxon>Clostridiaceae</taxon>
        <taxon>Clostridium</taxon>
    </lineage>
</organism>
<dbReference type="PROSITE" id="PS51108">
    <property type="entry name" value="PTS_EIID"/>
    <property type="match status" value="1"/>
</dbReference>
<evidence type="ECO:0000313" key="2">
    <source>
        <dbReference type="EMBL" id="KGJ54023.1"/>
    </source>
</evidence>
<evidence type="ECO:0000313" key="3">
    <source>
        <dbReference type="Proteomes" id="UP000030008"/>
    </source>
</evidence>
<dbReference type="PANTHER" id="PTHR32502:SF23">
    <property type="entry name" value="TRANSPORT PROTEIN, PTS SYSTEM"/>
    <property type="match status" value="1"/>
</dbReference>
<dbReference type="EMBL" id="JQIF01000023">
    <property type="protein sequence ID" value="KGJ54023.1"/>
    <property type="molecule type" value="Genomic_DNA"/>
</dbReference>
<dbReference type="Pfam" id="PF03613">
    <property type="entry name" value="EIID-AGA"/>
    <property type="match status" value="1"/>
</dbReference>
<feature type="transmembrane region" description="Helical" evidence="1">
    <location>
        <begin position="105"/>
        <end position="128"/>
    </location>
</feature>
<feature type="transmembrane region" description="Helical" evidence="1">
    <location>
        <begin position="181"/>
        <end position="200"/>
    </location>
</feature>
<feature type="transmembrane region" description="Helical" evidence="1">
    <location>
        <begin position="140"/>
        <end position="160"/>
    </location>
</feature>
<dbReference type="InterPro" id="IPR050303">
    <property type="entry name" value="GatZ_KbaZ_carbometab"/>
</dbReference>
<dbReference type="AlphaFoldDB" id="A0A099IAT5"/>
<keyword evidence="1" id="KW-0472">Membrane</keyword>
<gene>
    <name evidence="2" type="ORF">CIAN88_05615</name>
</gene>
<dbReference type="PANTHER" id="PTHR32502">
    <property type="entry name" value="N-ACETYLGALACTOSAMINE PERMEASE II COMPONENT-RELATED"/>
    <property type="match status" value="1"/>
</dbReference>
<dbReference type="InterPro" id="IPR004704">
    <property type="entry name" value="PTS_IID_man"/>
</dbReference>
<accession>A0A099IAT5</accession>
<proteinExistence type="predicted"/>
<dbReference type="GO" id="GO:0005886">
    <property type="term" value="C:plasma membrane"/>
    <property type="evidence" value="ECO:0007669"/>
    <property type="project" value="TreeGrafter"/>
</dbReference>
<protein>
    <submittedName>
        <fullName evidence="2">PTS mannose transporter subunit IID</fullName>
    </submittedName>
</protein>
<dbReference type="RefSeq" id="WP_044904559.1">
    <property type="nucleotide sequence ID" value="NZ_JAQCQO010000004.1"/>
</dbReference>
<dbReference type="GO" id="GO:0009401">
    <property type="term" value="P:phosphoenolpyruvate-dependent sugar phosphotransferase system"/>
    <property type="evidence" value="ECO:0007669"/>
    <property type="project" value="InterPro"/>
</dbReference>
<feature type="transmembrane region" description="Helical" evidence="1">
    <location>
        <begin position="225"/>
        <end position="245"/>
    </location>
</feature>
<dbReference type="Proteomes" id="UP000030008">
    <property type="component" value="Unassembled WGS sequence"/>
</dbReference>
<reference evidence="2 3" key="1">
    <citation type="submission" date="2014-08" db="EMBL/GenBank/DDBJ databases">
        <title>Clostridium innocuum, an unnegligible vancomycin-resistant pathogen causing extra-intestinal infections.</title>
        <authorList>
            <person name="Feng Y."/>
            <person name="Chiu C.-H."/>
        </authorList>
    </citation>
    <scope>NUCLEOTIDE SEQUENCE [LARGE SCALE GENOMIC DNA]</scope>
    <source>
        <strain evidence="2 3">AN88</strain>
    </source>
</reference>
<sequence>MTSNTNDLITKKDLHKMFWRSLPMEFSWHYERQMHMGFEFMMIPALRKIYENDPEKFNDSLQRHLEFFNTSMYFSTFIAGIIISMEEMNARQGSFDTASISTMKVALMGPLAGIGDSVFFGTIRILAIGVGTSLAAQGNILGTILFLLIFNIPAYAVRYIGAMKGYELGANYLEKIQKSGLMNKFMLAASIVGVMVIGGMTKELITVNTPISIGSGDAAASIQEILDGIMPGMLSLGVMGIYYWLLKKKVNVIVMIVGTALFGILCAWLGILAC</sequence>